<dbReference type="InterPro" id="IPR002182">
    <property type="entry name" value="NB-ARC"/>
</dbReference>
<evidence type="ECO:0000256" key="1">
    <source>
        <dbReference type="ARBA" id="ARBA00022737"/>
    </source>
</evidence>
<accession>A0A5J9SPD4</accession>
<dbReference type="SUPFAM" id="SSF52540">
    <property type="entry name" value="P-loop containing nucleoside triphosphate hydrolases"/>
    <property type="match status" value="1"/>
</dbReference>
<feature type="non-terminal residue" evidence="5">
    <location>
        <position position="1"/>
    </location>
</feature>
<dbReference type="Gramene" id="TVU00853">
    <property type="protein sequence ID" value="TVU00853"/>
    <property type="gene ID" value="EJB05_53701"/>
</dbReference>
<evidence type="ECO:0000313" key="5">
    <source>
        <dbReference type="EMBL" id="TVU00853.1"/>
    </source>
</evidence>
<evidence type="ECO:0000256" key="2">
    <source>
        <dbReference type="ARBA" id="ARBA00022821"/>
    </source>
</evidence>
<name>A0A5J9SPD4_9POAL</name>
<dbReference type="PANTHER" id="PTHR36766:SF62">
    <property type="entry name" value="AAA+ ATPASE DOMAIN-CONTAINING PROTEIN"/>
    <property type="match status" value="1"/>
</dbReference>
<reference evidence="5 6" key="1">
    <citation type="journal article" date="2019" name="Sci. Rep.">
        <title>A high-quality genome of Eragrostis curvula grass provides insights into Poaceae evolution and supports new strategies to enhance forage quality.</title>
        <authorList>
            <person name="Carballo J."/>
            <person name="Santos B.A.C.M."/>
            <person name="Zappacosta D."/>
            <person name="Garbus I."/>
            <person name="Selva J.P."/>
            <person name="Gallo C.A."/>
            <person name="Diaz A."/>
            <person name="Albertini E."/>
            <person name="Caccamo M."/>
            <person name="Echenique V."/>
        </authorList>
    </citation>
    <scope>NUCLEOTIDE SEQUENCE [LARGE SCALE GENOMIC DNA]</scope>
    <source>
        <strain evidence="6">cv. Victoria</strain>
        <tissue evidence="5">Leaf</tissue>
    </source>
</reference>
<feature type="domain" description="Disease resistance protein winged helix" evidence="4">
    <location>
        <begin position="417"/>
        <end position="469"/>
    </location>
</feature>
<dbReference type="Gene3D" id="3.40.50.300">
    <property type="entry name" value="P-loop containing nucleotide triphosphate hydrolases"/>
    <property type="match status" value="1"/>
</dbReference>
<proteinExistence type="predicted"/>
<dbReference type="Proteomes" id="UP000324897">
    <property type="component" value="Unassembled WGS sequence"/>
</dbReference>
<keyword evidence="6" id="KW-1185">Reference proteome</keyword>
<dbReference type="Gene3D" id="1.10.10.10">
    <property type="entry name" value="Winged helix-like DNA-binding domain superfamily/Winged helix DNA-binding domain"/>
    <property type="match status" value="1"/>
</dbReference>
<dbReference type="Pfam" id="PF00931">
    <property type="entry name" value="NB-ARC"/>
    <property type="match status" value="1"/>
</dbReference>
<organism evidence="5 6">
    <name type="scientific">Eragrostis curvula</name>
    <name type="common">weeping love grass</name>
    <dbReference type="NCBI Taxonomy" id="38414"/>
    <lineage>
        <taxon>Eukaryota</taxon>
        <taxon>Viridiplantae</taxon>
        <taxon>Streptophyta</taxon>
        <taxon>Embryophyta</taxon>
        <taxon>Tracheophyta</taxon>
        <taxon>Spermatophyta</taxon>
        <taxon>Magnoliopsida</taxon>
        <taxon>Liliopsida</taxon>
        <taxon>Poales</taxon>
        <taxon>Poaceae</taxon>
        <taxon>PACMAD clade</taxon>
        <taxon>Chloridoideae</taxon>
        <taxon>Eragrostideae</taxon>
        <taxon>Eragrostidinae</taxon>
        <taxon>Eragrostis</taxon>
    </lineage>
</organism>
<evidence type="ECO:0000259" key="4">
    <source>
        <dbReference type="Pfam" id="PF23559"/>
    </source>
</evidence>
<dbReference type="PRINTS" id="PR00364">
    <property type="entry name" value="DISEASERSIST"/>
</dbReference>
<dbReference type="OrthoDB" id="691996at2759"/>
<sequence length="474" mass="53288">MGTTATPASVAGGLLRRLENQWGLIPSTLHEGMKWPLLILNFMLSTASAKQPVDEMMGAWTTEINQALYDAEDLMDDLEGRPISKRTFFLSPCSLLWRITVTQRIKTISRKLDIGAKVSLKLASALKASPHVEQHESTVNVHGATLIGRYREKEEIKSLLMQNDGEITLSIVSIVGLPGMGKTSLARLLFDDKGEGWDFDLRIWISLGKHLDLRNIAACIISKAKRSVEEGLSQVSMNDLLSLEWMINKVQEILDNKSCLIVLDSLWSVDDTHLIYLKEMLGAKQKCTKVIVTTGSEKVAELMSTVTSYKFGCIPEDDSWAIFSEKAFVNGNAVADSQYKEIGKDIVKRCKGFPLLAQSLGSLVRNQGLDTWLAARDEDLWKLEERLEPDAKLFTSFKKIYYSMPLELKSCFLYLSVFPKGYSIDKYALIQQWAALDLLWSKYGTFPYYLIGEGYIQDLLSISFLQNHDKSLVS</sequence>
<comment type="caution">
    <text evidence="5">The sequence shown here is derived from an EMBL/GenBank/DDBJ whole genome shotgun (WGS) entry which is preliminary data.</text>
</comment>
<dbReference type="Gene3D" id="1.10.8.430">
    <property type="entry name" value="Helical domain of apoptotic protease-activating factors"/>
    <property type="match status" value="1"/>
</dbReference>
<dbReference type="InterPro" id="IPR042197">
    <property type="entry name" value="Apaf_helical"/>
</dbReference>
<dbReference type="Pfam" id="PF23559">
    <property type="entry name" value="WHD_DRP"/>
    <property type="match status" value="1"/>
</dbReference>
<dbReference type="InterPro" id="IPR058922">
    <property type="entry name" value="WHD_DRP"/>
</dbReference>
<evidence type="ECO:0000259" key="3">
    <source>
        <dbReference type="Pfam" id="PF00931"/>
    </source>
</evidence>
<keyword evidence="1" id="KW-0677">Repeat</keyword>
<evidence type="ECO:0000313" key="6">
    <source>
        <dbReference type="Proteomes" id="UP000324897"/>
    </source>
</evidence>
<dbReference type="EMBL" id="RWGY01000536">
    <property type="protein sequence ID" value="TVU00853.1"/>
    <property type="molecule type" value="Genomic_DNA"/>
</dbReference>
<dbReference type="InterPro" id="IPR036388">
    <property type="entry name" value="WH-like_DNA-bd_sf"/>
</dbReference>
<dbReference type="GO" id="GO:0043531">
    <property type="term" value="F:ADP binding"/>
    <property type="evidence" value="ECO:0007669"/>
    <property type="project" value="InterPro"/>
</dbReference>
<gene>
    <name evidence="5" type="ORF">EJB05_53701</name>
</gene>
<dbReference type="PANTHER" id="PTHR36766">
    <property type="entry name" value="PLANT BROAD-SPECTRUM MILDEW RESISTANCE PROTEIN RPW8"/>
    <property type="match status" value="1"/>
</dbReference>
<feature type="domain" description="NB-ARC" evidence="3">
    <location>
        <begin position="152"/>
        <end position="330"/>
    </location>
</feature>
<protein>
    <submittedName>
        <fullName evidence="5">Uncharacterized protein</fullName>
    </submittedName>
</protein>
<keyword evidence="2" id="KW-0611">Plant defense</keyword>
<dbReference type="AlphaFoldDB" id="A0A5J9SPD4"/>
<dbReference type="InterPro" id="IPR027417">
    <property type="entry name" value="P-loop_NTPase"/>
</dbReference>